<dbReference type="PANTHER" id="PTHR24567:SF74">
    <property type="entry name" value="HTH-TYPE TRANSCRIPTIONAL REGULATOR ARCR"/>
    <property type="match status" value="1"/>
</dbReference>
<dbReference type="RefSeq" id="WP_051587733.1">
    <property type="nucleotide sequence ID" value="NZ_KK082150.1"/>
</dbReference>
<gene>
    <name evidence="3" type="ORF">BG53_04060</name>
</gene>
<dbReference type="InterPro" id="IPR014710">
    <property type="entry name" value="RmlC-like_jellyroll"/>
</dbReference>
<organism evidence="3 4">
    <name type="scientific">Paenibacillus darwinianus</name>
    <dbReference type="NCBI Taxonomy" id="1380763"/>
    <lineage>
        <taxon>Bacteria</taxon>
        <taxon>Bacillati</taxon>
        <taxon>Bacillota</taxon>
        <taxon>Bacilli</taxon>
        <taxon>Bacillales</taxon>
        <taxon>Paenibacillaceae</taxon>
        <taxon>Paenibacillus</taxon>
    </lineage>
</organism>
<dbReference type="PROSITE" id="PS50042">
    <property type="entry name" value="CNMP_BINDING_3"/>
    <property type="match status" value="1"/>
</dbReference>
<dbReference type="CDD" id="cd00038">
    <property type="entry name" value="CAP_ED"/>
    <property type="match status" value="1"/>
</dbReference>
<dbReference type="PROSITE" id="PS00889">
    <property type="entry name" value="CNMP_BINDING_2"/>
    <property type="match status" value="1"/>
</dbReference>
<dbReference type="PANTHER" id="PTHR24567">
    <property type="entry name" value="CRP FAMILY TRANSCRIPTIONAL REGULATORY PROTEIN"/>
    <property type="match status" value="1"/>
</dbReference>
<reference evidence="3 4" key="1">
    <citation type="submission" date="2014-02" db="EMBL/GenBank/DDBJ databases">
        <title>Genome sequence of Paenibacillus darwinianus reveals adaptive mechanisms for survival in Antarctic soils.</title>
        <authorList>
            <person name="Dsouza M."/>
            <person name="Taylor M.W."/>
            <person name="Turner S.J."/>
            <person name="Aislabie J."/>
        </authorList>
    </citation>
    <scope>NUCLEOTIDE SEQUENCE [LARGE SCALE GENOMIC DNA]</scope>
    <source>
        <strain evidence="3 4">CE1</strain>
    </source>
</reference>
<keyword evidence="1" id="KW-0010">Activator</keyword>
<dbReference type="InterPro" id="IPR050397">
    <property type="entry name" value="Env_Response_Regulators"/>
</dbReference>
<dbReference type="EMBL" id="JFHU01000155">
    <property type="protein sequence ID" value="EXX87504.1"/>
    <property type="molecule type" value="Genomic_DNA"/>
</dbReference>
<dbReference type="GO" id="GO:0005829">
    <property type="term" value="C:cytosol"/>
    <property type="evidence" value="ECO:0007669"/>
    <property type="project" value="TreeGrafter"/>
</dbReference>
<sequence>MNIHSFDGMKKVILAFLREGDYFGEMALIKPGLYRSATVETAQLTKLYALRRRDFQKLMMDNPTLAFHLLGDTMERLRKANRQMYDLTLLNVRTRIIKRLIRLSEEYGVAPPQGVRLGDQQLPIGRCGKPPGFTVFDWQCKNRTKYSLEFDIIRKIALTNGARTFRMSFGKITAYLFV</sequence>
<dbReference type="InterPro" id="IPR018490">
    <property type="entry name" value="cNMP-bd_dom_sf"/>
</dbReference>
<dbReference type="InterPro" id="IPR018488">
    <property type="entry name" value="cNMP-bd_CS"/>
</dbReference>
<evidence type="ECO:0000313" key="4">
    <source>
        <dbReference type="Proteomes" id="UP000053750"/>
    </source>
</evidence>
<name>A0A9W5RZY2_9BACL</name>
<dbReference type="Gene3D" id="2.60.120.10">
    <property type="entry name" value="Jelly Rolls"/>
    <property type="match status" value="1"/>
</dbReference>
<protein>
    <submittedName>
        <fullName evidence="3">Catabolite gene activator protein</fullName>
    </submittedName>
</protein>
<keyword evidence="4" id="KW-1185">Reference proteome</keyword>
<dbReference type="SUPFAM" id="SSF51206">
    <property type="entry name" value="cAMP-binding domain-like"/>
    <property type="match status" value="1"/>
</dbReference>
<evidence type="ECO:0000256" key="1">
    <source>
        <dbReference type="ARBA" id="ARBA00023159"/>
    </source>
</evidence>
<feature type="domain" description="Cyclic nucleotide-binding" evidence="2">
    <location>
        <begin position="1"/>
        <end position="76"/>
    </location>
</feature>
<proteinExistence type="predicted"/>
<dbReference type="GO" id="GO:0003700">
    <property type="term" value="F:DNA-binding transcription factor activity"/>
    <property type="evidence" value="ECO:0007669"/>
    <property type="project" value="TreeGrafter"/>
</dbReference>
<evidence type="ECO:0000259" key="2">
    <source>
        <dbReference type="PROSITE" id="PS50042"/>
    </source>
</evidence>
<accession>A0A9W5RZY2</accession>
<comment type="caution">
    <text evidence="3">The sequence shown here is derived from an EMBL/GenBank/DDBJ whole genome shotgun (WGS) entry which is preliminary data.</text>
</comment>
<dbReference type="Pfam" id="PF00027">
    <property type="entry name" value="cNMP_binding"/>
    <property type="match status" value="1"/>
</dbReference>
<dbReference type="InterPro" id="IPR000595">
    <property type="entry name" value="cNMP-bd_dom"/>
</dbReference>
<dbReference type="AlphaFoldDB" id="A0A9W5RZY2"/>
<evidence type="ECO:0000313" key="3">
    <source>
        <dbReference type="EMBL" id="EXX87504.1"/>
    </source>
</evidence>
<dbReference type="Proteomes" id="UP000053750">
    <property type="component" value="Unassembled WGS sequence"/>
</dbReference>